<reference evidence="2" key="1">
    <citation type="journal article" date="2019" name="Int. J. Syst. Evol. Microbiol.">
        <title>The Global Catalogue of Microorganisms (GCM) 10K type strain sequencing project: providing services to taxonomists for standard genome sequencing and annotation.</title>
        <authorList>
            <consortium name="The Broad Institute Genomics Platform"/>
            <consortium name="The Broad Institute Genome Sequencing Center for Infectious Disease"/>
            <person name="Wu L."/>
            <person name="Ma J."/>
        </authorList>
    </citation>
    <scope>NUCLEOTIDE SEQUENCE [LARGE SCALE GENOMIC DNA]</scope>
    <source>
        <strain evidence="2">CGMCC 1.8860</strain>
    </source>
</reference>
<proteinExistence type="predicted"/>
<accession>A0ABQ2PPE0</accession>
<dbReference type="InterPro" id="IPR035897">
    <property type="entry name" value="Toll_tir_struct_dom_sf"/>
</dbReference>
<sequence length="347" mass="39198">MARDELAVALAYHAKMVNDPVLAREAIALSDAAAKYFTAHQGPGGKEAARSRQNNHRLKQMLQPLLGGDAASQACVEDSLALPTFCFISHAYSDRKALNALLQILPRYVQPVVFEAINLPPTDFVSDKLISGVLDAEGVIFIDSKASNKSFWCAFERDLAARKNKRIFRFDPRSNAIEPVQIAPRELMLAHCFHRKDEEDVRRVMRWLVDQRSFAALHDDKWGETSYPPFATMEDNDREMRLFSLRTNGSLYLIFLSEALLDDNGLRTHVVDQMLNHPRSTIVCWLHPRPCDIPGDVVHALSAFPDDHAVAFSHRPTEAEFSVHALDDLSVRLFWVHGQIRSGDWTL</sequence>
<evidence type="ECO:0008006" key="3">
    <source>
        <dbReference type="Google" id="ProtNLM"/>
    </source>
</evidence>
<comment type="caution">
    <text evidence="1">The sequence shown here is derived from an EMBL/GenBank/DDBJ whole genome shotgun (WGS) entry which is preliminary data.</text>
</comment>
<gene>
    <name evidence="1" type="ORF">GCM10010971_26530</name>
</gene>
<dbReference type="SUPFAM" id="SSF52200">
    <property type="entry name" value="Toll/Interleukin receptor TIR domain"/>
    <property type="match status" value="1"/>
</dbReference>
<dbReference type="Gene3D" id="3.40.50.10140">
    <property type="entry name" value="Toll/interleukin-1 receptor homology (TIR) domain"/>
    <property type="match status" value="1"/>
</dbReference>
<evidence type="ECO:0000313" key="2">
    <source>
        <dbReference type="Proteomes" id="UP000621859"/>
    </source>
</evidence>
<dbReference type="Proteomes" id="UP000621859">
    <property type="component" value="Unassembled WGS sequence"/>
</dbReference>
<dbReference type="EMBL" id="BMLY01000004">
    <property type="protein sequence ID" value="GGP26834.1"/>
    <property type="molecule type" value="Genomic_DNA"/>
</dbReference>
<protein>
    <recommendedName>
        <fullName evidence="3">TIR domain-containing protein</fullName>
    </recommendedName>
</protein>
<evidence type="ECO:0000313" key="1">
    <source>
        <dbReference type="EMBL" id="GGP26834.1"/>
    </source>
</evidence>
<name>A0ABQ2PPE0_9NEIS</name>
<keyword evidence="2" id="KW-1185">Reference proteome</keyword>
<organism evidence="1 2">
    <name type="scientific">Silvimonas amylolytica</name>
    <dbReference type="NCBI Taxonomy" id="449663"/>
    <lineage>
        <taxon>Bacteria</taxon>
        <taxon>Pseudomonadati</taxon>
        <taxon>Pseudomonadota</taxon>
        <taxon>Betaproteobacteria</taxon>
        <taxon>Neisseriales</taxon>
        <taxon>Chitinibacteraceae</taxon>
        <taxon>Silvimonas</taxon>
    </lineage>
</organism>